<sequence length="134" mass="14815">MVRAALSHAEDDADFHLLPQDSRQHQSIEMTRKRTTGRGRGGAKSSIHQPMNMTPVPPVADTVQGWSAPSGQSDTSASGDTSFIPSHPNGPNFTSFKRRGNQARNGNSYTPQQTRRPTPTTHTHTYSHPRWVRT</sequence>
<reference evidence="1" key="1">
    <citation type="submission" date="2022-10" db="EMBL/GenBank/DDBJ databases">
        <title>Genome Sequence of Xylaria curta.</title>
        <authorList>
            <person name="Buettner E."/>
        </authorList>
    </citation>
    <scope>NUCLEOTIDE SEQUENCE</scope>
    <source>
        <strain evidence="1">Babe10</strain>
    </source>
</reference>
<evidence type="ECO:0000313" key="2">
    <source>
        <dbReference type="Proteomes" id="UP001143856"/>
    </source>
</evidence>
<keyword evidence="2" id="KW-1185">Reference proteome</keyword>
<proteinExistence type="predicted"/>
<gene>
    <name evidence="1" type="ORF">NUW58_g8032</name>
</gene>
<name>A0ACC1NDF8_9PEZI</name>
<evidence type="ECO:0000313" key="1">
    <source>
        <dbReference type="EMBL" id="KAJ2976656.1"/>
    </source>
</evidence>
<comment type="caution">
    <text evidence="1">The sequence shown here is derived from an EMBL/GenBank/DDBJ whole genome shotgun (WGS) entry which is preliminary data.</text>
</comment>
<accession>A0ACC1NDF8</accession>
<protein>
    <submittedName>
        <fullName evidence="1">Uncharacterized protein</fullName>
    </submittedName>
</protein>
<dbReference type="Proteomes" id="UP001143856">
    <property type="component" value="Unassembled WGS sequence"/>
</dbReference>
<organism evidence="1 2">
    <name type="scientific">Xylaria curta</name>
    <dbReference type="NCBI Taxonomy" id="42375"/>
    <lineage>
        <taxon>Eukaryota</taxon>
        <taxon>Fungi</taxon>
        <taxon>Dikarya</taxon>
        <taxon>Ascomycota</taxon>
        <taxon>Pezizomycotina</taxon>
        <taxon>Sordariomycetes</taxon>
        <taxon>Xylariomycetidae</taxon>
        <taxon>Xylariales</taxon>
        <taxon>Xylariaceae</taxon>
        <taxon>Xylaria</taxon>
    </lineage>
</organism>
<dbReference type="EMBL" id="JAPDGR010002281">
    <property type="protein sequence ID" value="KAJ2976656.1"/>
    <property type="molecule type" value="Genomic_DNA"/>
</dbReference>